<name>A0A8J6XJQ4_9CYAN</name>
<dbReference type="Proteomes" id="UP000629098">
    <property type="component" value="Unassembled WGS sequence"/>
</dbReference>
<protein>
    <submittedName>
        <fullName evidence="1">DUF1822 family protein</fullName>
    </submittedName>
</protein>
<dbReference type="Pfam" id="PF08852">
    <property type="entry name" value="DUF1822"/>
    <property type="match status" value="1"/>
</dbReference>
<evidence type="ECO:0000313" key="1">
    <source>
        <dbReference type="EMBL" id="MBD2775808.1"/>
    </source>
</evidence>
<keyword evidence="2" id="KW-1185">Reference proteome</keyword>
<gene>
    <name evidence="1" type="ORF">ICL16_28050</name>
</gene>
<proteinExistence type="predicted"/>
<accession>A0A8J6XJQ4</accession>
<organism evidence="1 2">
    <name type="scientific">Iningainema tapete BLCC-T55</name>
    <dbReference type="NCBI Taxonomy" id="2748662"/>
    <lineage>
        <taxon>Bacteria</taxon>
        <taxon>Bacillati</taxon>
        <taxon>Cyanobacteriota</taxon>
        <taxon>Cyanophyceae</taxon>
        <taxon>Nostocales</taxon>
        <taxon>Scytonemataceae</taxon>
        <taxon>Iningainema tapete</taxon>
    </lineage>
</organism>
<reference evidence="1" key="1">
    <citation type="submission" date="2020-09" db="EMBL/GenBank/DDBJ databases">
        <title>Iningainema tapete sp. nov. (Scytonemataceae, Cyanobacteria) from greenhouses in central Florida (USA) produces two types of nodularin with biosynthetic potential for microcystin-LR and anabaenopeptins.</title>
        <authorList>
            <person name="Berthold D.E."/>
            <person name="Lefler F.W."/>
            <person name="Huang I.-S."/>
            <person name="Abdulla H."/>
            <person name="Zimba P.V."/>
            <person name="Laughinghouse H.D. IV."/>
        </authorList>
    </citation>
    <scope>NUCLEOTIDE SEQUENCE</scope>
    <source>
        <strain evidence="1">BLCCT55</strain>
    </source>
</reference>
<dbReference type="AlphaFoldDB" id="A0A8J6XJQ4"/>
<dbReference type="RefSeq" id="WP_190834733.1">
    <property type="nucleotide sequence ID" value="NZ_CAWPPI010000086.1"/>
</dbReference>
<comment type="caution">
    <text evidence="1">The sequence shown here is derived from an EMBL/GenBank/DDBJ whole genome shotgun (WGS) entry which is preliminary data.</text>
</comment>
<dbReference type="InterPro" id="IPR014951">
    <property type="entry name" value="DUF1822"/>
</dbReference>
<dbReference type="EMBL" id="JACXAE010000086">
    <property type="protein sequence ID" value="MBD2775808.1"/>
    <property type="molecule type" value="Genomic_DNA"/>
</dbReference>
<evidence type="ECO:0000313" key="2">
    <source>
        <dbReference type="Proteomes" id="UP000629098"/>
    </source>
</evidence>
<sequence length="389" mass="44055">MSSNLNTATLINPIHLCLEISEAEQTKVWQQSQAFSSDNRRWTAFLNRLSLNAFLPWIQAEYVENASAFPDVKALPSIWEVVDGTGISCGQSKMVLIPTEALDVSELRVPQEWVDIPNWAADYYLAVQVNLEEGYIRIWGYATHAQLKHRGTYDAIDRAYCLDGENLISNLNIMWIAPQICPEEVTRLETAPLPELAIAQKDSLLQRLGNPKVILPRLSVPFEIWGALLEHGGWRQRLYEQRQGVQQQWSIRQWAQAGVSEFAQKFGWGRVDLQPSLEGAKGAVGTTLPHFVRRLTIDGQKYELRLQPKSKIEDSVWRFELRSEGGELIPSGFKLQILTEDLQPFDGNQAKATTSVNRLYVEVALGAGEGLVWQIEPTPEDYACEILYF</sequence>